<feature type="domain" description="Recombinase" evidence="2">
    <location>
        <begin position="193"/>
        <end position="330"/>
    </location>
</feature>
<dbReference type="EMBL" id="QAOT01000026">
    <property type="protein sequence ID" value="PTR11638.1"/>
    <property type="molecule type" value="Genomic_DNA"/>
</dbReference>
<gene>
    <name evidence="3" type="ORF">C8J28_12630</name>
</gene>
<dbReference type="InterPro" id="IPR038109">
    <property type="entry name" value="DNA_bind_recomb_sf"/>
</dbReference>
<proteinExistence type="predicted"/>
<keyword evidence="4" id="KW-1185">Reference proteome</keyword>
<dbReference type="Pfam" id="PF13408">
    <property type="entry name" value="Zn_ribbon_recom"/>
    <property type="match status" value="1"/>
</dbReference>
<dbReference type="GO" id="GO:0003677">
    <property type="term" value="F:DNA binding"/>
    <property type="evidence" value="ECO:0007669"/>
    <property type="project" value="InterPro"/>
</dbReference>
<organism evidence="3 4">
    <name type="scientific">Cereibacter azotoformans</name>
    <dbReference type="NCBI Taxonomy" id="43057"/>
    <lineage>
        <taxon>Bacteria</taxon>
        <taxon>Pseudomonadati</taxon>
        <taxon>Pseudomonadota</taxon>
        <taxon>Alphaproteobacteria</taxon>
        <taxon>Rhodobacterales</taxon>
        <taxon>Paracoccaceae</taxon>
        <taxon>Cereibacter</taxon>
    </lineage>
</organism>
<dbReference type="SMART" id="SM00857">
    <property type="entry name" value="Resolvase"/>
    <property type="match status" value="1"/>
</dbReference>
<dbReference type="InterPro" id="IPR025827">
    <property type="entry name" value="Zn_ribbon_recom_dom"/>
</dbReference>
<dbReference type="OrthoDB" id="7277848at2"/>
<name>A0A2T5JSQ8_9RHOB</name>
<evidence type="ECO:0000259" key="2">
    <source>
        <dbReference type="PROSITE" id="PS51737"/>
    </source>
</evidence>
<dbReference type="SUPFAM" id="SSF53041">
    <property type="entry name" value="Resolvase-like"/>
    <property type="match status" value="1"/>
</dbReference>
<sequence length="564" mass="62310">MLLSPLGFTLPRSAADSARGASTRSVRRAAGAAEPKPIDSGRQLAVLYARYSSKMQNPMSCEDQLALCRETAANLNFEVAAEFSDAAASGQTLLRNRPGVCEMKARVAKGDVSVLIVEGIERIGRRARDIAELSEWFESQNVGLVAANGGRIPWKLVPFYAAIAEFQSRETADKTRRGQTGNTRRGRVAAGLAYGYRVVPGAADFNRAVDPTQADIVRRIFTEYAAGLSPRKIVSLLNADGIPSPTGAAWNDSALRGNARKRDGILRNEAYVGTLVYGRNRFRRDPETGNRVSRPGEANAIIYTDRPELQIIPEDLWNKVQERLESAYNLRVSQKRKLNETHRARHLLTGILRCGCCGGTITIVNGERYGCYNRKSKGLSVCGNRQTIMRPKLETAVLARIRAGLLTPDLARHFAAEVRRIWDEQSADRVDAPARLKSELARVKRTITNLLDRLEGDDPGPHLLERLREREAEAARLTAELAALEAPTRNRQPPSAEELVAAYRGHVDRMESLLRDPATIVEANDLLRQMLGHVTVRPDPDRPRGFRIEIAGDLLSFLLPSASK</sequence>
<protein>
    <submittedName>
        <fullName evidence="3">Site-specific DNA recombinase</fullName>
    </submittedName>
</protein>
<dbReference type="Pfam" id="PF07508">
    <property type="entry name" value="Recombinase"/>
    <property type="match status" value="1"/>
</dbReference>
<dbReference type="InterPro" id="IPR011109">
    <property type="entry name" value="DNA_bind_recombinase_dom"/>
</dbReference>
<comment type="caution">
    <text evidence="3">The sequence shown here is derived from an EMBL/GenBank/DDBJ whole genome shotgun (WGS) entry which is preliminary data.</text>
</comment>
<dbReference type="InterPro" id="IPR036162">
    <property type="entry name" value="Resolvase-like_N_sf"/>
</dbReference>
<evidence type="ECO:0000313" key="3">
    <source>
        <dbReference type="EMBL" id="PTR11638.1"/>
    </source>
</evidence>
<reference evidence="3 4" key="1">
    <citation type="submission" date="2018-04" db="EMBL/GenBank/DDBJ databases">
        <title>Genomic Encyclopedia of Type Strains, Phase III (KMG-III): the genomes of soil and plant-associated and newly described type strains.</title>
        <authorList>
            <person name="Whitman W."/>
        </authorList>
    </citation>
    <scope>NUCLEOTIDE SEQUENCE [LARGE SCALE GENOMIC DNA]</scope>
    <source>
        <strain evidence="3 4">KA25</strain>
    </source>
</reference>
<dbReference type="PANTHER" id="PTHR30461:SF23">
    <property type="entry name" value="DNA RECOMBINASE-RELATED"/>
    <property type="match status" value="1"/>
</dbReference>
<dbReference type="PANTHER" id="PTHR30461">
    <property type="entry name" value="DNA-INVERTASE FROM LAMBDOID PROPHAGE"/>
    <property type="match status" value="1"/>
</dbReference>
<dbReference type="AlphaFoldDB" id="A0A2T5JSQ8"/>
<dbReference type="CDD" id="cd00338">
    <property type="entry name" value="Ser_Recombinase"/>
    <property type="match status" value="1"/>
</dbReference>
<evidence type="ECO:0000256" key="1">
    <source>
        <dbReference type="SAM" id="MobiDB-lite"/>
    </source>
</evidence>
<dbReference type="Gene3D" id="3.90.1750.20">
    <property type="entry name" value="Putative Large Serine Recombinase, Chain B, Domain 2"/>
    <property type="match status" value="1"/>
</dbReference>
<accession>A0A2T5JSQ8</accession>
<dbReference type="PROSITE" id="PS51737">
    <property type="entry name" value="RECOMBINASE_DNA_BIND"/>
    <property type="match status" value="1"/>
</dbReference>
<dbReference type="Pfam" id="PF00239">
    <property type="entry name" value="Resolvase"/>
    <property type="match status" value="1"/>
</dbReference>
<feature type="region of interest" description="Disordered" evidence="1">
    <location>
        <begin position="13"/>
        <end position="35"/>
    </location>
</feature>
<dbReference type="Gene3D" id="3.40.50.1390">
    <property type="entry name" value="Resolvase, N-terminal catalytic domain"/>
    <property type="match status" value="1"/>
</dbReference>
<dbReference type="RefSeq" id="WP_108222467.1">
    <property type="nucleotide sequence ID" value="NZ_QAOT01000026.1"/>
</dbReference>
<dbReference type="GO" id="GO:0000150">
    <property type="term" value="F:DNA strand exchange activity"/>
    <property type="evidence" value="ECO:0007669"/>
    <property type="project" value="InterPro"/>
</dbReference>
<dbReference type="Proteomes" id="UP000244060">
    <property type="component" value="Unassembled WGS sequence"/>
</dbReference>
<dbReference type="InterPro" id="IPR050639">
    <property type="entry name" value="SSR_resolvase"/>
</dbReference>
<evidence type="ECO:0000313" key="4">
    <source>
        <dbReference type="Proteomes" id="UP000244060"/>
    </source>
</evidence>
<dbReference type="InterPro" id="IPR006119">
    <property type="entry name" value="Resolv_N"/>
</dbReference>